<organism evidence="1 2">
    <name type="scientific">Taenia crassiceps</name>
    <dbReference type="NCBI Taxonomy" id="6207"/>
    <lineage>
        <taxon>Eukaryota</taxon>
        <taxon>Metazoa</taxon>
        <taxon>Spiralia</taxon>
        <taxon>Lophotrochozoa</taxon>
        <taxon>Platyhelminthes</taxon>
        <taxon>Cestoda</taxon>
        <taxon>Eucestoda</taxon>
        <taxon>Cyclophyllidea</taxon>
        <taxon>Taeniidae</taxon>
        <taxon>Taenia</taxon>
    </lineage>
</organism>
<sequence length="84" mass="9680">MSGGKRELDDRLGWHSAQMQCNWGPKSLTYYQYTESPASEHYEYFHVKNGNPSSPSTECLCRVKRQPRSCKRSRKACDEGSCRS</sequence>
<keyword evidence="2" id="KW-1185">Reference proteome</keyword>
<comment type="caution">
    <text evidence="1">The sequence shown here is derived from an EMBL/GenBank/DDBJ whole genome shotgun (WGS) entry which is preliminary data.</text>
</comment>
<evidence type="ECO:0000313" key="2">
    <source>
        <dbReference type="Proteomes" id="UP001651158"/>
    </source>
</evidence>
<dbReference type="Proteomes" id="UP001651158">
    <property type="component" value="Unassembled WGS sequence"/>
</dbReference>
<gene>
    <name evidence="1" type="ORF">TcWFU_008874</name>
</gene>
<proteinExistence type="predicted"/>
<dbReference type="EMBL" id="JAKROA010000007">
    <property type="protein sequence ID" value="KAL5105929.1"/>
    <property type="molecule type" value="Genomic_DNA"/>
</dbReference>
<reference evidence="1 2" key="1">
    <citation type="journal article" date="2022" name="Front. Cell. Infect. Microbiol.">
        <title>The Genomes of Two Strains of Taenia crassiceps the Animal Model for the Study of Human Cysticercosis.</title>
        <authorList>
            <person name="Bobes R.J."/>
            <person name="Estrada K."/>
            <person name="Rios-Valencia D.G."/>
            <person name="Calderon-Gallegos A."/>
            <person name="de la Torre P."/>
            <person name="Carrero J.C."/>
            <person name="Sanchez-Flores A."/>
            <person name="Laclette J.P."/>
        </authorList>
    </citation>
    <scope>NUCLEOTIDE SEQUENCE [LARGE SCALE GENOMIC DNA]</scope>
    <source>
        <strain evidence="1">WFUcys</strain>
    </source>
</reference>
<accession>A0ABR4Q8C1</accession>
<evidence type="ECO:0000313" key="1">
    <source>
        <dbReference type="EMBL" id="KAL5105929.1"/>
    </source>
</evidence>
<protein>
    <submittedName>
        <fullName evidence="1">Uncharacterized protein</fullName>
    </submittedName>
</protein>
<name>A0ABR4Q8C1_9CEST</name>